<sequence length="53" mass="6285">MTTFPEKIIKDAERLAERLRTAKRESSFLDTTSKIEFNNTFETIENFETNRTI</sequence>
<evidence type="ECO:0000313" key="2">
    <source>
        <dbReference type="Proteomes" id="UP001497535"/>
    </source>
</evidence>
<dbReference type="Proteomes" id="UP001497535">
    <property type="component" value="Unassembled WGS sequence"/>
</dbReference>
<gene>
    <name evidence="1" type="ORF">MENTE1834_LOCUS4735</name>
</gene>
<dbReference type="EMBL" id="CAVMJV010000003">
    <property type="protein sequence ID" value="CAK5021438.1"/>
    <property type="molecule type" value="Genomic_DNA"/>
</dbReference>
<proteinExistence type="predicted"/>
<protein>
    <submittedName>
        <fullName evidence="1">Uncharacterized protein</fullName>
    </submittedName>
</protein>
<comment type="caution">
    <text evidence="1">The sequence shown here is derived from an EMBL/GenBank/DDBJ whole genome shotgun (WGS) entry which is preliminary data.</text>
</comment>
<evidence type="ECO:0000313" key="1">
    <source>
        <dbReference type="EMBL" id="CAK5021438.1"/>
    </source>
</evidence>
<organism evidence="1 2">
    <name type="scientific">Meloidogyne enterolobii</name>
    <name type="common">Root-knot nematode worm</name>
    <name type="synonym">Meloidogyne mayaguensis</name>
    <dbReference type="NCBI Taxonomy" id="390850"/>
    <lineage>
        <taxon>Eukaryota</taxon>
        <taxon>Metazoa</taxon>
        <taxon>Ecdysozoa</taxon>
        <taxon>Nematoda</taxon>
        <taxon>Chromadorea</taxon>
        <taxon>Rhabditida</taxon>
        <taxon>Tylenchina</taxon>
        <taxon>Tylenchomorpha</taxon>
        <taxon>Tylenchoidea</taxon>
        <taxon>Meloidogynidae</taxon>
        <taxon>Meloidogyninae</taxon>
        <taxon>Meloidogyne</taxon>
    </lineage>
</organism>
<name>A0ACB0XXL7_MELEN</name>
<accession>A0ACB0XXL7</accession>
<keyword evidence="2" id="KW-1185">Reference proteome</keyword>
<reference evidence="1" key="1">
    <citation type="submission" date="2023-11" db="EMBL/GenBank/DDBJ databases">
        <authorList>
            <person name="Poullet M."/>
        </authorList>
    </citation>
    <scope>NUCLEOTIDE SEQUENCE</scope>
    <source>
        <strain evidence="1">E1834</strain>
    </source>
</reference>